<evidence type="ECO:0000313" key="4">
    <source>
        <dbReference type="Proteomes" id="UP000318081"/>
    </source>
</evidence>
<feature type="transmembrane region" description="Helical" evidence="2">
    <location>
        <begin position="1134"/>
        <end position="1153"/>
    </location>
</feature>
<evidence type="ECO:0000313" key="3">
    <source>
        <dbReference type="EMBL" id="QDV85684.1"/>
    </source>
</evidence>
<name>A0ABX5XUR6_9BACT</name>
<sequence length="2343" mass="254495">MNASTSTAPRIAFTVFLTLFLLGMTFSLSHRGHAQDDAPQAKLSSSIAGDGTGTIVVEARGQIPDPPVFYTAKATSTANVSTERIEQAIQLTAKVIQGRAKTLSFGLRGPDAISDVQGENLRSWSVRREGDERFLDLHINQDATELKVEIKTRSEKLQLPTTIDLTHLTPGESVGFDSIVTIIDAPEVAVTVNSVSGFVPLDSGDRAKRFQTAGGGQIQLSLQRDGAAPAAVELVDTTLRGELHPDGKSIRFQLRSTANVTEPGAEIIILSGNAAVSEVPVDDNYQLQLSTPNGQSVYLLTFADTGSFPVALDFVATLDAPAPNVHRMDITIAASAVVPLTLVGLESDLEFERDQESVVPIRKDDAWLGFLPATGRAKLQWKTARQTGEGKLFFTTTGKIEAKVGTGLLRQDHQITYQVLQGELRSFQIGLRGPGEILDVQGDNIVGWKVTESGQSRQLDVTLSQPITGQSQINVRSQTPLGAFPVRVEGLRLVPIGAIRHSGFLRLTNLGSVRLEPTLLSGMNQLAPDQFPGDSIEARQVFVYRFPAAEHSFTVAADRIQPEVNVSELVLYELAETDRVVRADIELDIREAPIREWDFGIPSDYSVVSVTGASVADYITATAVTGGRRNLKVIFGQDVIGRQLVALHLEKSEAASEGDWILPRIEYPDAKSVRGDLGIIGAPGFRISIASTDLLAEKPVSYFPKPTPNLQQAFRIRQPGWSATMSVQQLERSVQSDVFHLYSLSEETVYGSALINYFVTGSPVSEWNITVPATLGNVMVDGKDVRTYRREGDTLIVSLHQPVMGAYTLLVTFEEKPDKSNGSFKPGQVAPIGVQGERGYIQVVSPMQVKIQTESISDDMLNLDPLELPAELRLLSTAPPLGTWQYTQRPFELNLNVSWFEPGTTATQVVEFAEANSRVSQDGELVTDVVYFVKTRGQRTLKIQLPGEPVRLWAVSVGGRPVTARQSDEATLIPIPGGTDPNVPVEVSLRLGKPAVHQSHPELALPTVFAPILKTQWNVTGDEKYVLVPTGGTVTPPVPVLRPSGLDWVAKRGLIALVVIALLTGFGFWACRKPGSLRVAGLLSLLIAIGVSVATAMVALSQRGVPEPLQVSVPILAAGETIALQVKNTPLWRINLSSAGVTALLCAIIALAWSFRKHDVHARRLLRGGGVLLLALGVLLQGDSAPWFYGLLAVAIFILLFLPPARDWVHHTNQSLRDLAERRKAKKENQDDAPGEVPSEAFGPVTPMLIGFALMLSMASTSLAAVPAGFQAADSIKQQWKLTHQDARLSATGTLTLSGRPGDRFLLLKAPAVLTRFEGTGLRLTKTEVAGEGLSYIVSIPATDPSPPTEDDQQNEDQQDNDPQEAPSATYQATFDFQLEAIQPMGGIPVLTGIAAVQQIDLRYDEAGWDVTSPAAVRIETTEVDDATQANVLLRPGSASLFLKPQVRDVTTEETQFFVEASNLYLPGPGVVDGRHRLHLRTSQGQVSELNVVVPQGLTVSAVSGPVGSWQFDAESGGLKLQIDPAQSQAFDVIIETQRGLDPLPADVTLSPLKVTGANGEVGLVAIAFGPEAQPESLQPNQMSAVNLGDFDAGLITNKQAVLHRVYRYGAEGGDVAVRVAPVAAEVRVASKQVLSLGDERVVLAINFAAEISRAGLFQLSFPLPDGLEVESLTGPALHHWAELTENDQRQIILHLNGKTLGTQSFALALTGAAPSDVGQWEIPRFELNEATRQTGDLVVRPTTGIRLRTVSRQNVSETDPRAMGGEAQGALAFRLLQRDWNLVLGIEKLDPWVTGQVLHEVTLREGQTRTALIANFNVQNASLRSLQVVLPLSDADEIKTLRASGNTVSDLIRTAADSNVWEIQFKRRVVGKIDFRIEYERRGDRENDSETLNPAGFPQARQLSYFYAVRAGGRLELELDGLSEGWQQIDWSTVPPMLREAENRNAPVFALRAVVPTSPLIVRAQRHSIADALKLRVAQGSLTTILSPTGDQLTAVEVTVEVIQRSSLSVGLPDGGELFSIFVNGESVNSIRQGGDTNTWQFYILPGIDDRTATVRFVYSVSGNRLRDLKLISPQLNVPLENIQWNVVAPKGFELTDHDGNLELISQTNQEQYDRSSYLSKAVGKRQAQAQQAAQLLEQANQLLQAGEQTKARWALNSVANQYALDAASNEDARVQLENLQTQQAIVGLNTRRQRLYLYNTPSDTVSGDNPQLREAAADNPILQQDQLNFRPQQLSQLLRGNTTEDNAVLQQIAARLVRHQRTTEPAPQAIIISLPEEGSVYTFGRTVQVAENAPLELDLEFASQHRIQAWQMALVALLLAGFAAALAFATTGRQRDERDVG</sequence>
<dbReference type="EMBL" id="CP036432">
    <property type="protein sequence ID" value="QDV85684.1"/>
    <property type="molecule type" value="Genomic_DNA"/>
</dbReference>
<feature type="transmembrane region" description="Helical" evidence="2">
    <location>
        <begin position="1187"/>
        <end position="1205"/>
    </location>
</feature>
<keyword evidence="2" id="KW-1133">Transmembrane helix</keyword>
<keyword evidence="2" id="KW-0812">Transmembrane</keyword>
<keyword evidence="2" id="KW-0472">Membrane</keyword>
<feature type="transmembrane region" description="Helical" evidence="2">
    <location>
        <begin position="1079"/>
        <end position="1100"/>
    </location>
</feature>
<feature type="transmembrane region" description="Helical" evidence="2">
    <location>
        <begin position="1249"/>
        <end position="1270"/>
    </location>
</feature>
<organism evidence="3 4">
    <name type="scientific">Stieleria magnilauensis</name>
    <dbReference type="NCBI Taxonomy" id="2527963"/>
    <lineage>
        <taxon>Bacteria</taxon>
        <taxon>Pseudomonadati</taxon>
        <taxon>Planctomycetota</taxon>
        <taxon>Planctomycetia</taxon>
        <taxon>Pirellulales</taxon>
        <taxon>Pirellulaceae</taxon>
        <taxon>Stieleria</taxon>
    </lineage>
</organism>
<protein>
    <submittedName>
        <fullName evidence="3">Uncharacterized protein</fullName>
    </submittedName>
</protein>
<evidence type="ECO:0000256" key="1">
    <source>
        <dbReference type="SAM" id="MobiDB-lite"/>
    </source>
</evidence>
<dbReference type="Proteomes" id="UP000318081">
    <property type="component" value="Chromosome"/>
</dbReference>
<proteinExistence type="predicted"/>
<feature type="transmembrane region" description="Helical" evidence="2">
    <location>
        <begin position="1053"/>
        <end position="1072"/>
    </location>
</feature>
<feature type="transmembrane region" description="Helical" evidence="2">
    <location>
        <begin position="2311"/>
        <end position="2331"/>
    </location>
</feature>
<feature type="compositionally biased region" description="Acidic residues" evidence="1">
    <location>
        <begin position="1349"/>
        <end position="1363"/>
    </location>
</feature>
<reference evidence="3 4" key="1">
    <citation type="submission" date="2019-02" db="EMBL/GenBank/DDBJ databases">
        <title>Deep-cultivation of Planctomycetes and their phenomic and genomic characterization uncovers novel biology.</title>
        <authorList>
            <person name="Wiegand S."/>
            <person name="Jogler M."/>
            <person name="Boedeker C."/>
            <person name="Pinto D."/>
            <person name="Vollmers J."/>
            <person name="Rivas-Marin E."/>
            <person name="Kohn T."/>
            <person name="Peeters S.H."/>
            <person name="Heuer A."/>
            <person name="Rast P."/>
            <person name="Oberbeckmann S."/>
            <person name="Bunk B."/>
            <person name="Jeske O."/>
            <person name="Meyerdierks A."/>
            <person name="Storesund J.E."/>
            <person name="Kallscheuer N."/>
            <person name="Luecker S."/>
            <person name="Lage O.M."/>
            <person name="Pohl T."/>
            <person name="Merkel B.J."/>
            <person name="Hornburger P."/>
            <person name="Mueller R.-W."/>
            <person name="Bruemmer F."/>
            <person name="Labrenz M."/>
            <person name="Spormann A.M."/>
            <person name="Op den Camp H."/>
            <person name="Overmann J."/>
            <person name="Amann R."/>
            <person name="Jetten M.S.M."/>
            <person name="Mascher T."/>
            <person name="Medema M.H."/>
            <person name="Devos D.P."/>
            <person name="Kaster A.-K."/>
            <person name="Ovreas L."/>
            <person name="Rohde M."/>
            <person name="Galperin M.Y."/>
            <person name="Jogler C."/>
        </authorList>
    </citation>
    <scope>NUCLEOTIDE SEQUENCE [LARGE SCALE GENOMIC DNA]</scope>
    <source>
        <strain evidence="3 4">TBK1r</strain>
    </source>
</reference>
<keyword evidence="4" id="KW-1185">Reference proteome</keyword>
<gene>
    <name evidence="3" type="ORF">TBK1r_46990</name>
</gene>
<accession>A0ABX5XUR6</accession>
<evidence type="ECO:0000256" key="2">
    <source>
        <dbReference type="SAM" id="Phobius"/>
    </source>
</evidence>
<dbReference type="RefSeq" id="WP_419580277.1">
    <property type="nucleotide sequence ID" value="NZ_CP036432.1"/>
</dbReference>
<feature type="region of interest" description="Disordered" evidence="1">
    <location>
        <begin position="1339"/>
        <end position="1367"/>
    </location>
</feature>
<feature type="transmembrane region" description="Helical" evidence="2">
    <location>
        <begin position="1165"/>
        <end position="1181"/>
    </location>
</feature>